<dbReference type="InterPro" id="IPR016169">
    <property type="entry name" value="FAD-bd_PCMH_sub2"/>
</dbReference>
<organism evidence="6">
    <name type="scientific">Volvariella volvacea</name>
    <dbReference type="NCBI Taxonomy" id="36659"/>
    <lineage>
        <taxon>Eukaryota</taxon>
        <taxon>Fungi</taxon>
        <taxon>Dikarya</taxon>
        <taxon>Basidiomycota</taxon>
        <taxon>Agaricomycotina</taxon>
        <taxon>Agaricomycetes</taxon>
        <taxon>Agaricomycetidae</taxon>
        <taxon>Agaricales</taxon>
        <taxon>Pluteineae</taxon>
        <taxon>Pluteaceae</taxon>
        <taxon>Volvariella</taxon>
    </lineage>
</organism>
<dbReference type="InterPro" id="IPR036318">
    <property type="entry name" value="FAD-bd_PCMH-like_sf"/>
</dbReference>
<evidence type="ECO:0000259" key="5">
    <source>
        <dbReference type="PROSITE" id="PS51387"/>
    </source>
</evidence>
<evidence type="ECO:0000256" key="1">
    <source>
        <dbReference type="ARBA" id="ARBA00005466"/>
    </source>
</evidence>
<feature type="domain" description="FAD-binding PCMH-type" evidence="5">
    <location>
        <begin position="68"/>
        <end position="238"/>
    </location>
</feature>
<dbReference type="GO" id="GO:0016491">
    <property type="term" value="F:oxidoreductase activity"/>
    <property type="evidence" value="ECO:0007669"/>
    <property type="project" value="UniProtKB-KW"/>
</dbReference>
<evidence type="ECO:0000256" key="3">
    <source>
        <dbReference type="ARBA" id="ARBA00022827"/>
    </source>
</evidence>
<sequence length="503" mass="55192">MSITLSEPRLKHLLCSPGHIRITMRQSLPLLALVTAAVVSARPAARDTDCCALLSAIYPDKLQLCTAPALAPSCYFVPDITEEVATAVKLFTDNDCKFFVRAGGHHSTPGAANNGGAVTIAMTNFKQKDVDPVNNIISVGPGNRFHEVYTATDAYDKVAVLGRYAQVGTGLLLGADLSYLNNPEGLSVDNIVAHEVVLANGTVVIASADSHPDLHKALKGGGDNFGVITRYDLKVFDRPHNVLGGLVTYGEEAMPFYDDLAYDYHVNAAVNDLETHILPQWGFNGATGKRESFTPFYYGKDQPNLPPSLQPWVEVPWVHNTIRNTTALAPLSFENHDGYVNGDAQQQRTITIYADRDFFHEVSDRFHQFAQQYTNVEGFYALHCKMPITPFMVEKGVENGGNVLGLEGLDRPISILYFGVTSKSVADSDAIFAAHEEFIENLRSIAASRGLLHRYIMWNYSGFNQQVIASYGDDNVAFLKDVSQRYDPTGAFQRLVGGQKIPQ</sequence>
<comment type="similarity">
    <text evidence="1">Belongs to the oxygen-dependent FAD-linked oxidoreductase family.</text>
</comment>
<evidence type="ECO:0000256" key="2">
    <source>
        <dbReference type="ARBA" id="ARBA00022630"/>
    </source>
</evidence>
<dbReference type="InterPro" id="IPR050416">
    <property type="entry name" value="FAD-linked_Oxidoreductase"/>
</dbReference>
<proteinExistence type="inferred from homology"/>
<dbReference type="PROSITE" id="PS51387">
    <property type="entry name" value="FAD_PCMH"/>
    <property type="match status" value="1"/>
</dbReference>
<dbReference type="InterPro" id="IPR016166">
    <property type="entry name" value="FAD-bd_PCMH"/>
</dbReference>
<evidence type="ECO:0000256" key="4">
    <source>
        <dbReference type="ARBA" id="ARBA00023002"/>
    </source>
</evidence>
<dbReference type="SUPFAM" id="SSF56176">
    <property type="entry name" value="FAD-binding/transporter-associated domain-like"/>
    <property type="match status" value="1"/>
</dbReference>
<reference evidence="6" key="1">
    <citation type="journal article" date="2013" name="Microbiol. Res.">
        <title>Genes encoding FAD-binding proteins in Volvariella volvacea exhibit differential expression in homokaryons and heterokaryons.</title>
        <authorList>
            <person name="Meng L."/>
            <person name="Yan J."/>
            <person name="Xie B."/>
            <person name="Li Y."/>
            <person name="Chen B."/>
            <person name="Liu S."/>
            <person name="Li D."/>
            <person name="Yang Z."/>
            <person name="Zeng X."/>
            <person name="Deng Y."/>
            <person name="Jiang Y."/>
        </authorList>
    </citation>
    <scope>NUCLEOTIDE SEQUENCE</scope>
    <source>
        <strain evidence="6">PYd21</strain>
    </source>
</reference>
<gene>
    <name evidence="6" type="ORF">GME7377_g</name>
</gene>
<dbReference type="PANTHER" id="PTHR42973">
    <property type="entry name" value="BINDING OXIDOREDUCTASE, PUTATIVE (AFU_ORTHOLOGUE AFUA_1G17690)-RELATED"/>
    <property type="match status" value="1"/>
</dbReference>
<dbReference type="InterPro" id="IPR006094">
    <property type="entry name" value="Oxid_FAD_bind_N"/>
</dbReference>
<dbReference type="GO" id="GO:0071949">
    <property type="term" value="F:FAD binding"/>
    <property type="evidence" value="ECO:0007669"/>
    <property type="project" value="InterPro"/>
</dbReference>
<evidence type="ECO:0000313" key="6">
    <source>
        <dbReference type="EMBL" id="AGK29890.1"/>
    </source>
</evidence>
<keyword evidence="2" id="KW-0285">Flavoprotein</keyword>
<dbReference type="EMBL" id="KC520533">
    <property type="protein sequence ID" value="AGK29890.1"/>
    <property type="molecule type" value="Genomic_DNA"/>
</dbReference>
<dbReference type="PANTHER" id="PTHR42973:SF54">
    <property type="entry name" value="FAD-BINDING PCMH-TYPE DOMAIN-CONTAINING PROTEIN"/>
    <property type="match status" value="1"/>
</dbReference>
<name>M9ZBQ8_9AGAR</name>
<dbReference type="Pfam" id="PF01565">
    <property type="entry name" value="FAD_binding_4"/>
    <property type="match status" value="1"/>
</dbReference>
<dbReference type="Gene3D" id="3.30.465.10">
    <property type="match status" value="1"/>
</dbReference>
<keyword evidence="3" id="KW-0274">FAD</keyword>
<protein>
    <submittedName>
        <fullName evidence="6">FAD-binding protein</fullName>
    </submittedName>
</protein>
<keyword evidence="4" id="KW-0560">Oxidoreductase</keyword>
<accession>M9ZBQ8</accession>
<dbReference type="AlphaFoldDB" id="M9ZBQ8"/>